<gene>
    <name evidence="1" type="ORF">V7x_00350</name>
</gene>
<accession>A0A5C6FMW5</accession>
<dbReference type="EMBL" id="SJPZ01000001">
    <property type="protein sequence ID" value="TWU64492.1"/>
    <property type="molecule type" value="Genomic_DNA"/>
</dbReference>
<organism evidence="1 2">
    <name type="scientific">Crateriforma conspicua</name>
    <dbReference type="NCBI Taxonomy" id="2527996"/>
    <lineage>
        <taxon>Bacteria</taxon>
        <taxon>Pseudomonadati</taxon>
        <taxon>Planctomycetota</taxon>
        <taxon>Planctomycetia</taxon>
        <taxon>Planctomycetales</taxon>
        <taxon>Planctomycetaceae</taxon>
        <taxon>Crateriforma</taxon>
    </lineage>
</organism>
<dbReference type="Proteomes" id="UP000316476">
    <property type="component" value="Unassembled WGS sequence"/>
</dbReference>
<reference evidence="1 2" key="1">
    <citation type="submission" date="2019-02" db="EMBL/GenBank/DDBJ databases">
        <title>Deep-cultivation of Planctomycetes and their phenomic and genomic characterization uncovers novel biology.</title>
        <authorList>
            <person name="Wiegand S."/>
            <person name="Jogler M."/>
            <person name="Boedeker C."/>
            <person name="Pinto D."/>
            <person name="Vollmers J."/>
            <person name="Rivas-Marin E."/>
            <person name="Kohn T."/>
            <person name="Peeters S.H."/>
            <person name="Heuer A."/>
            <person name="Rast P."/>
            <person name="Oberbeckmann S."/>
            <person name="Bunk B."/>
            <person name="Jeske O."/>
            <person name="Meyerdierks A."/>
            <person name="Storesund J.E."/>
            <person name="Kallscheuer N."/>
            <person name="Luecker S."/>
            <person name="Lage O.M."/>
            <person name="Pohl T."/>
            <person name="Merkel B.J."/>
            <person name="Hornburger P."/>
            <person name="Mueller R.-W."/>
            <person name="Bruemmer F."/>
            <person name="Labrenz M."/>
            <person name="Spormann A.M."/>
            <person name="Op Den Camp H."/>
            <person name="Overmann J."/>
            <person name="Amann R."/>
            <person name="Jetten M.S.M."/>
            <person name="Mascher T."/>
            <person name="Medema M.H."/>
            <person name="Devos D.P."/>
            <person name="Kaster A.-K."/>
            <person name="Ovreas L."/>
            <person name="Rohde M."/>
            <person name="Galperin M.Y."/>
            <person name="Jogler C."/>
        </authorList>
    </citation>
    <scope>NUCLEOTIDE SEQUENCE [LARGE SCALE GENOMIC DNA]</scope>
    <source>
        <strain evidence="1 2">V7</strain>
    </source>
</reference>
<comment type="caution">
    <text evidence="1">The sequence shown here is derived from an EMBL/GenBank/DDBJ whole genome shotgun (WGS) entry which is preliminary data.</text>
</comment>
<dbReference type="RefSeq" id="WP_145304208.1">
    <property type="nucleotide sequence ID" value="NZ_CP036319.1"/>
</dbReference>
<dbReference type="OrthoDB" id="283568at2"/>
<proteinExistence type="predicted"/>
<protein>
    <submittedName>
        <fullName evidence="1">Uncharacterized protein</fullName>
    </submittedName>
</protein>
<name>A0A5C6FMW5_9PLAN</name>
<evidence type="ECO:0000313" key="1">
    <source>
        <dbReference type="EMBL" id="TWU64492.1"/>
    </source>
</evidence>
<evidence type="ECO:0000313" key="2">
    <source>
        <dbReference type="Proteomes" id="UP000316476"/>
    </source>
</evidence>
<sequence>MAIGPLQNLNGLNCGDLYSVYAAIARADHGHRLIAMFGDEKPPRGHWPLRLLSVDAFTRRWDSADSVPGGRDAFVRGLSRRAAVYGIDVNAVIARKRTAA</sequence>
<dbReference type="AlphaFoldDB" id="A0A5C6FMW5"/>